<feature type="region of interest" description="Disordered" evidence="1">
    <location>
        <begin position="394"/>
        <end position="434"/>
    </location>
</feature>
<reference evidence="3" key="1">
    <citation type="submission" date="2024-07" db="EMBL/GenBank/DDBJ databases">
        <authorList>
            <person name="Yu S.T."/>
        </authorList>
    </citation>
    <scope>NUCLEOTIDE SEQUENCE</scope>
    <source>
        <strain evidence="3">R08</strain>
    </source>
</reference>
<proteinExistence type="predicted"/>
<keyword evidence="2" id="KW-0812">Transmembrane</keyword>
<sequence length="434" mass="44973">MGFVYLYTGLTELLPLHAVYALLMASHGVSTSELSLLFALWTVTTFLFEIPSGAVADRFPRHRVLACAALAQCTGFVLWTGLPSLGSFAAGFVLWGLSSALTSGTLQSLLYDGLTSDGRSEEYTRVSSRMATVQACSIAVSSVVASPVVLLGGYSAAGWISVVLTLLAVPTALRLGHGRQPVPATDAPATDGTDTDDLPAQGWLFLLRAGLAEARDTPQVRSCVLMISVLAGVSVVDEYLPVLAKEGGAPSAVIPLLLLLPWGAMALGSFMGWRLSGAGNRALAGLLILGGSALALGALSRHPGGFLGIAVFYWVLRMIQVVMGARLQHAITGPARATVSSVAGLGAQTVALMIFLASALSARWASASVLVAATSIPVFLTATLLLLSPRRLPPPVAQSAKDGQDDIEPVPVPGPTIRTDTGEDGSTPMKEGDT</sequence>
<evidence type="ECO:0000313" key="3">
    <source>
        <dbReference type="EMBL" id="XDQ06352.1"/>
    </source>
</evidence>
<feature type="transmembrane region" description="Helical" evidence="2">
    <location>
        <begin position="282"/>
        <end position="300"/>
    </location>
</feature>
<dbReference type="InterPro" id="IPR053160">
    <property type="entry name" value="MFS_DHA3_Transporter"/>
</dbReference>
<feature type="transmembrane region" description="Helical" evidence="2">
    <location>
        <begin position="364"/>
        <end position="387"/>
    </location>
</feature>
<feature type="transmembrane region" description="Helical" evidence="2">
    <location>
        <begin position="306"/>
        <end position="325"/>
    </location>
</feature>
<dbReference type="InterPro" id="IPR036259">
    <property type="entry name" value="MFS_trans_sf"/>
</dbReference>
<dbReference type="SUPFAM" id="SSF103473">
    <property type="entry name" value="MFS general substrate transporter"/>
    <property type="match status" value="1"/>
</dbReference>
<keyword evidence="2" id="KW-0472">Membrane</keyword>
<protein>
    <submittedName>
        <fullName evidence="3">MFS transporter</fullName>
    </submittedName>
</protein>
<feature type="transmembrane region" description="Helical" evidence="2">
    <location>
        <begin position="252"/>
        <end position="270"/>
    </location>
</feature>
<name>A0AB39MJZ8_9ACTN</name>
<evidence type="ECO:0000256" key="1">
    <source>
        <dbReference type="SAM" id="MobiDB-lite"/>
    </source>
</evidence>
<gene>
    <name evidence="3" type="ORF">AB5J58_42035</name>
</gene>
<feature type="transmembrane region" description="Helical" evidence="2">
    <location>
        <begin position="156"/>
        <end position="173"/>
    </location>
</feature>
<dbReference type="Gene3D" id="1.20.1250.20">
    <property type="entry name" value="MFS general substrate transporter like domains"/>
    <property type="match status" value="1"/>
</dbReference>
<dbReference type="EMBL" id="CP163431">
    <property type="protein sequence ID" value="XDQ06352.1"/>
    <property type="molecule type" value="Genomic_DNA"/>
</dbReference>
<evidence type="ECO:0000256" key="2">
    <source>
        <dbReference type="SAM" id="Phobius"/>
    </source>
</evidence>
<dbReference type="PANTHER" id="PTHR23530:SF1">
    <property type="entry name" value="PERMEASE, MAJOR FACILITATOR SUPERFAMILY-RELATED"/>
    <property type="match status" value="1"/>
</dbReference>
<dbReference type="GO" id="GO:0022857">
    <property type="term" value="F:transmembrane transporter activity"/>
    <property type="evidence" value="ECO:0007669"/>
    <property type="project" value="InterPro"/>
</dbReference>
<feature type="transmembrane region" description="Helical" evidence="2">
    <location>
        <begin position="223"/>
        <end position="240"/>
    </location>
</feature>
<dbReference type="RefSeq" id="WP_369191324.1">
    <property type="nucleotide sequence ID" value="NZ_CP163431.1"/>
</dbReference>
<accession>A0AB39MJZ8</accession>
<dbReference type="InterPro" id="IPR011701">
    <property type="entry name" value="MFS"/>
</dbReference>
<organism evidence="3">
    <name type="scientific">Streptomyces sp. R08</name>
    <dbReference type="NCBI Taxonomy" id="3238624"/>
    <lineage>
        <taxon>Bacteria</taxon>
        <taxon>Bacillati</taxon>
        <taxon>Actinomycetota</taxon>
        <taxon>Actinomycetes</taxon>
        <taxon>Kitasatosporales</taxon>
        <taxon>Streptomycetaceae</taxon>
        <taxon>Streptomyces</taxon>
    </lineage>
</organism>
<dbReference type="PANTHER" id="PTHR23530">
    <property type="entry name" value="TRANSPORT PROTEIN-RELATED"/>
    <property type="match status" value="1"/>
</dbReference>
<dbReference type="AlphaFoldDB" id="A0AB39MJZ8"/>
<dbReference type="Pfam" id="PF07690">
    <property type="entry name" value="MFS_1"/>
    <property type="match status" value="1"/>
</dbReference>
<feature type="transmembrane region" description="Helical" evidence="2">
    <location>
        <begin position="337"/>
        <end position="358"/>
    </location>
</feature>
<keyword evidence="2" id="KW-1133">Transmembrane helix</keyword>